<feature type="compositionally biased region" description="Basic residues" evidence="1">
    <location>
        <begin position="142"/>
        <end position="151"/>
    </location>
</feature>
<organism evidence="2 3">
    <name type="scientific">Pyxidicoccus fallax</name>
    <dbReference type="NCBI Taxonomy" id="394095"/>
    <lineage>
        <taxon>Bacteria</taxon>
        <taxon>Pseudomonadati</taxon>
        <taxon>Myxococcota</taxon>
        <taxon>Myxococcia</taxon>
        <taxon>Myxococcales</taxon>
        <taxon>Cystobacterineae</taxon>
        <taxon>Myxococcaceae</taxon>
        <taxon>Pyxidicoccus</taxon>
    </lineage>
</organism>
<evidence type="ECO:0000313" key="2">
    <source>
        <dbReference type="EMBL" id="NMO14815.1"/>
    </source>
</evidence>
<proteinExistence type="predicted"/>
<dbReference type="EMBL" id="JABBJJ010000026">
    <property type="protein sequence ID" value="NMO14815.1"/>
    <property type="molecule type" value="Genomic_DNA"/>
</dbReference>
<dbReference type="AlphaFoldDB" id="A0A848LDC6"/>
<protein>
    <submittedName>
        <fullName evidence="2">Uncharacterized protein</fullName>
    </submittedName>
</protein>
<reference evidence="2 3" key="1">
    <citation type="submission" date="2020-04" db="EMBL/GenBank/DDBJ databases">
        <title>Draft genome of Pyxidicoccus fallax type strain.</title>
        <authorList>
            <person name="Whitworth D.E."/>
        </authorList>
    </citation>
    <scope>NUCLEOTIDE SEQUENCE [LARGE SCALE GENOMIC DNA]</scope>
    <source>
        <strain evidence="2 3">DSM 14698</strain>
    </source>
</reference>
<keyword evidence="3" id="KW-1185">Reference proteome</keyword>
<name>A0A848LDC6_9BACT</name>
<feature type="region of interest" description="Disordered" evidence="1">
    <location>
        <begin position="131"/>
        <end position="151"/>
    </location>
</feature>
<dbReference type="RefSeq" id="WP_169344112.1">
    <property type="nucleotide sequence ID" value="NZ_JABBJJ010000026.1"/>
</dbReference>
<evidence type="ECO:0000313" key="3">
    <source>
        <dbReference type="Proteomes" id="UP000518300"/>
    </source>
</evidence>
<sequence>MATGGTPKKRTPKSTSLLTDELLKGQRLLARLPPARRKKVLALITRNERAILSDAISELKARVDSGKLLYRTVEADLDETFDNVWDMYLEGGVHEEAEACFPDEEQDDEQSALVDELRTVFKRLFTAMAEQHGVLSPPKPSRPARKPPSRH</sequence>
<evidence type="ECO:0000256" key="1">
    <source>
        <dbReference type="SAM" id="MobiDB-lite"/>
    </source>
</evidence>
<comment type="caution">
    <text evidence="2">The sequence shown here is derived from an EMBL/GenBank/DDBJ whole genome shotgun (WGS) entry which is preliminary data.</text>
</comment>
<gene>
    <name evidence="2" type="ORF">HG543_08070</name>
</gene>
<accession>A0A848LDC6</accession>
<dbReference type="Proteomes" id="UP000518300">
    <property type="component" value="Unassembled WGS sequence"/>
</dbReference>